<comment type="similarity">
    <text evidence="6">Belongs to the LpqB lipoprotein family.</text>
</comment>
<dbReference type="GO" id="GO:0005886">
    <property type="term" value="C:plasma membrane"/>
    <property type="evidence" value="ECO:0007669"/>
    <property type="project" value="UniProtKB-SubCell"/>
</dbReference>
<evidence type="ECO:0000256" key="2">
    <source>
        <dbReference type="ARBA" id="ARBA00022729"/>
    </source>
</evidence>
<keyword evidence="4" id="KW-0564">Palmitate</keyword>
<feature type="region of interest" description="Disordered" evidence="7">
    <location>
        <begin position="1"/>
        <end position="34"/>
    </location>
</feature>
<proteinExistence type="inferred from homology"/>
<feature type="domain" description="GerMN" evidence="8">
    <location>
        <begin position="247"/>
        <end position="343"/>
    </location>
</feature>
<feature type="region of interest" description="Disordered" evidence="7">
    <location>
        <begin position="522"/>
        <end position="552"/>
    </location>
</feature>
<name>A0A1G7R1A7_9ACTN</name>
<dbReference type="Pfam" id="PF25976">
    <property type="entry name" value="LpqB_N"/>
    <property type="match status" value="1"/>
</dbReference>
<evidence type="ECO:0000313" key="10">
    <source>
        <dbReference type="Proteomes" id="UP000198614"/>
    </source>
</evidence>
<dbReference type="SMART" id="SM00909">
    <property type="entry name" value="Germane"/>
    <property type="match status" value="1"/>
</dbReference>
<reference evidence="9 10" key="1">
    <citation type="submission" date="2016-10" db="EMBL/GenBank/DDBJ databases">
        <authorList>
            <person name="de Groot N.N."/>
        </authorList>
    </citation>
    <scope>NUCLEOTIDE SEQUENCE [LARGE SCALE GENOMIC DNA]</scope>
    <source>
        <strain evidence="9 10">CGMCC 4.1859</strain>
    </source>
</reference>
<evidence type="ECO:0000256" key="7">
    <source>
        <dbReference type="SAM" id="MobiDB-lite"/>
    </source>
</evidence>
<dbReference type="SUPFAM" id="SSF69322">
    <property type="entry name" value="Tricorn protease domain 2"/>
    <property type="match status" value="1"/>
</dbReference>
<dbReference type="Pfam" id="PF10646">
    <property type="entry name" value="Germane"/>
    <property type="match status" value="1"/>
</dbReference>
<feature type="compositionally biased region" description="Gly residues" evidence="7">
    <location>
        <begin position="525"/>
        <end position="535"/>
    </location>
</feature>
<keyword evidence="5" id="KW-0449">Lipoprotein</keyword>
<dbReference type="InterPro" id="IPR023959">
    <property type="entry name" value="LpqB"/>
</dbReference>
<organism evidence="9 10">
    <name type="scientific">Streptomyces griseoaurantiacus</name>
    <dbReference type="NCBI Taxonomy" id="68213"/>
    <lineage>
        <taxon>Bacteria</taxon>
        <taxon>Bacillati</taxon>
        <taxon>Actinomycetota</taxon>
        <taxon>Actinomycetes</taxon>
        <taxon>Kitasatosporales</taxon>
        <taxon>Streptomycetaceae</taxon>
        <taxon>Streptomyces</taxon>
        <taxon>Streptomyces aurantiacus group</taxon>
    </lineage>
</organism>
<feature type="compositionally biased region" description="Basic and acidic residues" evidence="7">
    <location>
        <begin position="138"/>
        <end position="148"/>
    </location>
</feature>
<dbReference type="Pfam" id="PF10647">
    <property type="entry name" value="Gmad1"/>
    <property type="match status" value="2"/>
</dbReference>
<dbReference type="Proteomes" id="UP000198614">
    <property type="component" value="Unassembled WGS sequence"/>
</dbReference>
<keyword evidence="2" id="KW-0732">Signal</keyword>
<protein>
    <recommendedName>
        <fullName evidence="6">Lipoprotein LpqB</fullName>
    </recommendedName>
</protein>
<dbReference type="HAMAP" id="MF_01373">
    <property type="entry name" value="LpqB_lipoprot"/>
    <property type="match status" value="1"/>
</dbReference>
<comment type="subcellular location">
    <subcellularLocation>
        <location evidence="6">Cell membrane</location>
        <topology evidence="6">Lipid-anchor</topology>
    </subcellularLocation>
</comment>
<evidence type="ECO:0000256" key="1">
    <source>
        <dbReference type="ARBA" id="ARBA00022475"/>
    </source>
</evidence>
<gene>
    <name evidence="6" type="primary">lpqB</name>
    <name evidence="9" type="ORF">SAMN05216260_113182</name>
</gene>
<evidence type="ECO:0000256" key="6">
    <source>
        <dbReference type="HAMAP-Rule" id="MF_01373"/>
    </source>
</evidence>
<evidence type="ECO:0000256" key="5">
    <source>
        <dbReference type="ARBA" id="ARBA00023288"/>
    </source>
</evidence>
<dbReference type="InterPro" id="IPR059026">
    <property type="entry name" value="LpqB_N"/>
</dbReference>
<evidence type="ECO:0000259" key="8">
    <source>
        <dbReference type="SMART" id="SM00909"/>
    </source>
</evidence>
<dbReference type="InterPro" id="IPR018910">
    <property type="entry name" value="LpqB_C"/>
</dbReference>
<dbReference type="AlphaFoldDB" id="A0A1G7R1A7"/>
<feature type="region of interest" description="Disordered" evidence="7">
    <location>
        <begin position="131"/>
        <end position="151"/>
    </location>
</feature>
<dbReference type="EMBL" id="FNAX01000013">
    <property type="protein sequence ID" value="SDG03740.1"/>
    <property type="molecule type" value="Genomic_DNA"/>
</dbReference>
<keyword evidence="1" id="KW-1003">Cell membrane</keyword>
<keyword evidence="3" id="KW-0472">Membrane</keyword>
<accession>A0A1G7R1A7</accession>
<dbReference type="InterPro" id="IPR019606">
    <property type="entry name" value="GerMN"/>
</dbReference>
<evidence type="ECO:0000256" key="3">
    <source>
        <dbReference type="ARBA" id="ARBA00023136"/>
    </source>
</evidence>
<evidence type="ECO:0000256" key="4">
    <source>
        <dbReference type="ARBA" id="ARBA00023139"/>
    </source>
</evidence>
<evidence type="ECO:0000313" key="9">
    <source>
        <dbReference type="EMBL" id="SDG03740.1"/>
    </source>
</evidence>
<sequence>MGAEGGGRRRPRTSGGAGAAAPRVSDVAGRRPGRARRVRTGVYLACAGALLAGCASMPDSGDLRGVESTPRQDPQVRVFALPPRENASPAEIVQGFLEALTSDDPQYETARKYLTGKASHQWRPERSITVLDASPNPEAERTGNRESGDDYAYGLTGRRVARIDAQHKYTSDAGSYAKTIHLVQDKGSKQWRIDALPQGVVMGASDFQRNYESVNKYYFATNGPTTAAGRLSTVADPVYVRKQVDPVTQVIQALLKGPTRWLAPVARSGFPAGVALRPGAGALTPDDQNRLTVPLNKAADRVGSRQCARMAAQLLFTLQDLTPTGVTSVELQKSDGSQLCTLNEDRAQDIASHGTAKRPEFEYFIDDKQRLVRMTAGGTEAEQVPGALGQGTALLRAAAVSRDEKSAAGVSADGRSLYVGSLVPDAPLGEALLRSQGASPDDRLTTPSWDSRGDLWVADRNPQDPRLLLFEKGAGEPVEVATPGLDGRIDAVRVAGDGVRVALIVEKDGKTSLQIGRIEREKGAVGDGGGGGAAGSAGSAAGSAGSGAGSGEAGTRAVVSIQELRSLMPQFEAVTAMSWAGDSRLVVVGRESGGVQQIRYVQVDGSTPAGSAPASLTGVKQITASEDERLPLVAYSEDGIVRLSSGAQWQKVIKKGTAPVYPG</sequence>